<sequence>MLPMGPWWRAGEDDRVETSGQRDGGDGRDEAWVARRRDAAAAQADRLARAEAAETETARGQVREFVERARAAGLPTEELRVVDAAGTRYRTGVQGWVLRRDGRAGVGEDGAFYLLAVPLTGAERLVARLRGVRISPSDPPLVWGRGGRDGDSIALVELLERRLTEG</sequence>
<organism evidence="2 3">
    <name type="scientific">Quadrisphaera granulorum</name>
    <dbReference type="NCBI Taxonomy" id="317664"/>
    <lineage>
        <taxon>Bacteria</taxon>
        <taxon>Bacillati</taxon>
        <taxon>Actinomycetota</taxon>
        <taxon>Actinomycetes</taxon>
        <taxon>Kineosporiales</taxon>
        <taxon>Kineosporiaceae</taxon>
        <taxon>Quadrisphaera</taxon>
    </lineage>
</organism>
<evidence type="ECO:0000256" key="1">
    <source>
        <dbReference type="SAM" id="MobiDB-lite"/>
    </source>
</evidence>
<dbReference type="AlphaFoldDB" id="A0A316A9E9"/>
<comment type="caution">
    <text evidence="2">The sequence shown here is derived from an EMBL/GenBank/DDBJ whole genome shotgun (WGS) entry which is preliminary data.</text>
</comment>
<name>A0A316A9E9_9ACTN</name>
<evidence type="ECO:0000313" key="2">
    <source>
        <dbReference type="EMBL" id="PWJ54132.1"/>
    </source>
</evidence>
<keyword evidence="3" id="KW-1185">Reference proteome</keyword>
<evidence type="ECO:0000313" key="3">
    <source>
        <dbReference type="Proteomes" id="UP000245469"/>
    </source>
</evidence>
<dbReference type="Proteomes" id="UP000245469">
    <property type="component" value="Unassembled WGS sequence"/>
</dbReference>
<gene>
    <name evidence="2" type="ORF">BXY45_10839</name>
</gene>
<reference evidence="2 3" key="1">
    <citation type="submission" date="2018-03" db="EMBL/GenBank/DDBJ databases">
        <title>Genomic Encyclopedia of Archaeal and Bacterial Type Strains, Phase II (KMG-II): from individual species to whole genera.</title>
        <authorList>
            <person name="Goeker M."/>
        </authorList>
    </citation>
    <scope>NUCLEOTIDE SEQUENCE [LARGE SCALE GENOMIC DNA]</scope>
    <source>
        <strain evidence="2 3">DSM 44889</strain>
    </source>
</reference>
<accession>A0A316A9E9</accession>
<proteinExistence type="predicted"/>
<dbReference type="EMBL" id="QGDQ01000008">
    <property type="protein sequence ID" value="PWJ54132.1"/>
    <property type="molecule type" value="Genomic_DNA"/>
</dbReference>
<protein>
    <submittedName>
        <fullName evidence="2">Uncharacterized protein</fullName>
    </submittedName>
</protein>
<feature type="region of interest" description="Disordered" evidence="1">
    <location>
        <begin position="1"/>
        <end position="31"/>
    </location>
</feature>